<evidence type="ECO:0000256" key="15">
    <source>
        <dbReference type="ARBA" id="ARBA00047979"/>
    </source>
</evidence>
<comment type="similarity">
    <text evidence="4 19">Belongs to the glycosyltransferase 43 family.</text>
</comment>
<dbReference type="FunFam" id="3.90.550.10:FF:000044">
    <property type="entry name" value="Galactosylgalactosylxylosylprotein 3-beta-glucuronosyltransferase"/>
    <property type="match status" value="1"/>
</dbReference>
<keyword evidence="11 19" id="KW-0333">Golgi apparatus</keyword>
<dbReference type="GO" id="GO:0000139">
    <property type="term" value="C:Golgi membrane"/>
    <property type="evidence" value="ECO:0007669"/>
    <property type="project" value="UniProtKB-SubCell"/>
</dbReference>
<dbReference type="Proteomes" id="UP001152759">
    <property type="component" value="Chromosome 6"/>
</dbReference>
<dbReference type="PANTHER" id="PTHR10896">
    <property type="entry name" value="GALACTOSYLGALACTOSYLXYLOSYLPROTEIN 3-BETA-GLUCURONOSYLTRANSFERASE BETA-1,3-GLUCURONYLTRANSFERASE"/>
    <property type="match status" value="1"/>
</dbReference>
<evidence type="ECO:0000256" key="2">
    <source>
        <dbReference type="ARBA" id="ARBA00004323"/>
    </source>
</evidence>
<evidence type="ECO:0000256" key="19">
    <source>
        <dbReference type="RuleBase" id="RU363127"/>
    </source>
</evidence>
<evidence type="ECO:0000256" key="3">
    <source>
        <dbReference type="ARBA" id="ARBA00004922"/>
    </source>
</evidence>
<keyword evidence="9 19" id="KW-0735">Signal-anchor</keyword>
<evidence type="ECO:0000256" key="11">
    <source>
        <dbReference type="ARBA" id="ARBA00023034"/>
    </source>
</evidence>
<comment type="pathway">
    <text evidence="3 19">Protein modification; protein glycosylation.</text>
</comment>
<dbReference type="AlphaFoldDB" id="A0A9P0AJ60"/>
<gene>
    <name evidence="20" type="ORF">BEMITA_LOCUS10228</name>
</gene>
<dbReference type="PANTHER" id="PTHR10896:SF50">
    <property type="entry name" value="GALACTOSYLGALACTOSYLXYLOSYLPROTEIN 3-BETA-GLUCURONOSYLTRANSFERASE P"/>
    <property type="match status" value="1"/>
</dbReference>
<evidence type="ECO:0000256" key="6">
    <source>
        <dbReference type="ARBA" id="ARBA00022679"/>
    </source>
</evidence>
<organism evidence="20 21">
    <name type="scientific">Bemisia tabaci</name>
    <name type="common">Sweetpotato whitefly</name>
    <name type="synonym">Aleurodes tabaci</name>
    <dbReference type="NCBI Taxonomy" id="7038"/>
    <lineage>
        <taxon>Eukaryota</taxon>
        <taxon>Metazoa</taxon>
        <taxon>Ecdysozoa</taxon>
        <taxon>Arthropoda</taxon>
        <taxon>Hexapoda</taxon>
        <taxon>Insecta</taxon>
        <taxon>Pterygota</taxon>
        <taxon>Neoptera</taxon>
        <taxon>Paraneoptera</taxon>
        <taxon>Hemiptera</taxon>
        <taxon>Sternorrhyncha</taxon>
        <taxon>Aleyrodoidea</taxon>
        <taxon>Aleyrodidae</taxon>
        <taxon>Aleyrodinae</taxon>
        <taxon>Bemisia</taxon>
    </lineage>
</organism>
<dbReference type="EC" id="2.4.1.135" evidence="5 19"/>
<name>A0A9P0AJ60_BEMTA</name>
<dbReference type="InterPro" id="IPR005027">
    <property type="entry name" value="Glyco_trans_43"/>
</dbReference>
<feature type="binding site" evidence="17">
    <location>
        <position position="218"/>
    </location>
    <ligand>
        <name>Mn(2+)</name>
        <dbReference type="ChEBI" id="CHEBI:29035"/>
    </ligand>
</feature>
<evidence type="ECO:0000256" key="5">
    <source>
        <dbReference type="ARBA" id="ARBA00012641"/>
    </source>
</evidence>
<evidence type="ECO:0000256" key="8">
    <source>
        <dbReference type="ARBA" id="ARBA00022723"/>
    </source>
</evidence>
<dbReference type="InterPro" id="IPR029044">
    <property type="entry name" value="Nucleotide-diphossugar_trans"/>
</dbReference>
<evidence type="ECO:0000256" key="14">
    <source>
        <dbReference type="ARBA" id="ARBA00023211"/>
    </source>
</evidence>
<dbReference type="SUPFAM" id="SSF53448">
    <property type="entry name" value="Nucleotide-diphospho-sugar transferases"/>
    <property type="match status" value="1"/>
</dbReference>
<feature type="transmembrane region" description="Helical" evidence="19">
    <location>
        <begin position="21"/>
        <end position="39"/>
    </location>
</feature>
<evidence type="ECO:0000313" key="20">
    <source>
        <dbReference type="EMBL" id="CAH0391629.1"/>
    </source>
</evidence>
<evidence type="ECO:0000256" key="4">
    <source>
        <dbReference type="ARBA" id="ARBA00007706"/>
    </source>
</evidence>
<comment type="catalytic activity">
    <reaction evidence="15 19">
        <text>3-O-(beta-D-galactosyl-(1-&gt;3)-beta-D-galactosyl-(1-&gt;4)-beta-D-xylosyl)-L-seryl-[protein] + UDP-alpha-D-glucuronate = 3-O-(beta-D-GlcA-(1-&gt;3)-beta-D-Gal-(1-&gt;3)-beta-D-Gal-(1-&gt;4)-beta-D-Xyl)-L-seryl-[protein] + UDP + H(+)</text>
        <dbReference type="Rhea" id="RHEA:24168"/>
        <dbReference type="Rhea" id="RHEA-COMP:12571"/>
        <dbReference type="Rhea" id="RHEA-COMP:12573"/>
        <dbReference type="ChEBI" id="CHEBI:15378"/>
        <dbReference type="ChEBI" id="CHEBI:58052"/>
        <dbReference type="ChEBI" id="CHEBI:58223"/>
        <dbReference type="ChEBI" id="CHEBI:132090"/>
        <dbReference type="ChEBI" id="CHEBI:132093"/>
        <dbReference type="EC" id="2.4.1.135"/>
    </reaction>
</comment>
<dbReference type="GO" id="GO:0050650">
    <property type="term" value="P:chondroitin sulfate proteoglycan biosynthetic process"/>
    <property type="evidence" value="ECO:0007669"/>
    <property type="project" value="TreeGrafter"/>
</dbReference>
<evidence type="ECO:0000256" key="7">
    <source>
        <dbReference type="ARBA" id="ARBA00022692"/>
    </source>
</evidence>
<evidence type="ECO:0000256" key="12">
    <source>
        <dbReference type="ARBA" id="ARBA00023136"/>
    </source>
</evidence>
<comment type="subcellular location">
    <subcellularLocation>
        <location evidence="2 19">Golgi apparatus membrane</location>
        <topology evidence="2 19">Single-pass type II membrane protein</topology>
    </subcellularLocation>
</comment>
<evidence type="ECO:0000256" key="1">
    <source>
        <dbReference type="ARBA" id="ARBA00001936"/>
    </source>
</evidence>
<dbReference type="KEGG" id="btab:109039159"/>
<evidence type="ECO:0000256" key="17">
    <source>
        <dbReference type="PIRSR" id="PIRSR605027-3"/>
    </source>
</evidence>
<keyword evidence="12 19" id="KW-0472">Membrane</keyword>
<dbReference type="Pfam" id="PF03360">
    <property type="entry name" value="Glyco_transf_43"/>
    <property type="match status" value="1"/>
</dbReference>
<sequence length="359" mass="40908">MNVRNRGSDCQGICRGAAARRMLLLMVLGAFLVFTQYHLSVRWVAQPQQATTLDPDSGSLDNFLRASVARIQFDDNLISIIGEKMVKEMALQLGRQIVLSNEIRGCMETDPNLPMLYIITPTYRRPEQIAELTRLAQTLMHVKNIHWLVIEDATQKTWQVTQLLERTGIKFEHLIAPMPEDLKKKKGLKPRGVSNREKGINWVRNHTTDGVLYFADDDNTYDIQIFHEMRFTKKVSMWPVGLCTGYGVSSPIVKNGVFQGFYDGWVAGRKFPVDMAGFAVNIKFLLQRPAAKMPYKPGFEEDGFLQSLAPFEPKEIELRADNCTKIYVWHTQTKKNSPAGALDAKYNSTNLLHLKRFIV</sequence>
<dbReference type="GO" id="GO:0015018">
    <property type="term" value="F:galactosylgalactosylxylosylprotein 3-beta-glucuronosyltransferase activity"/>
    <property type="evidence" value="ECO:0007669"/>
    <property type="project" value="UniProtKB-UniRule"/>
</dbReference>
<keyword evidence="14 17" id="KW-0464">Manganese</keyword>
<evidence type="ECO:0000256" key="9">
    <source>
        <dbReference type="ARBA" id="ARBA00022968"/>
    </source>
</evidence>
<evidence type="ECO:0000256" key="13">
    <source>
        <dbReference type="ARBA" id="ARBA00023180"/>
    </source>
</evidence>
<proteinExistence type="inferred from homology"/>
<evidence type="ECO:0000256" key="18">
    <source>
        <dbReference type="PIRSR" id="PIRSR605027-6"/>
    </source>
</evidence>
<dbReference type="GO" id="GO:0005975">
    <property type="term" value="P:carbohydrate metabolic process"/>
    <property type="evidence" value="ECO:0007669"/>
    <property type="project" value="TreeGrafter"/>
</dbReference>
<dbReference type="Gene3D" id="3.90.550.10">
    <property type="entry name" value="Spore Coat Polysaccharide Biosynthesis Protein SpsA, Chain A"/>
    <property type="match status" value="1"/>
</dbReference>
<keyword evidence="7 19" id="KW-0812">Transmembrane</keyword>
<keyword evidence="6 19" id="KW-0808">Transferase</keyword>
<evidence type="ECO:0000313" key="21">
    <source>
        <dbReference type="Proteomes" id="UP001152759"/>
    </source>
</evidence>
<dbReference type="CDD" id="cd00218">
    <property type="entry name" value="GlcAT-I"/>
    <property type="match status" value="1"/>
</dbReference>
<keyword evidence="13 18" id="KW-0325">Glycoprotein</keyword>
<dbReference type="EMBL" id="OU963867">
    <property type="protein sequence ID" value="CAH0391629.1"/>
    <property type="molecule type" value="Genomic_DNA"/>
</dbReference>
<keyword evidence="10 19" id="KW-1133">Transmembrane helix</keyword>
<protein>
    <recommendedName>
        <fullName evidence="5 19">Galactosylgalactosylxylosylprotein 3-beta-glucuronosyltransferase</fullName>
        <ecNumber evidence="5 19">2.4.1.135</ecNumber>
    </recommendedName>
</protein>
<keyword evidence="21" id="KW-1185">Reference proteome</keyword>
<keyword evidence="8 17" id="KW-0479">Metal-binding</keyword>
<reference evidence="20" key="1">
    <citation type="submission" date="2021-12" db="EMBL/GenBank/DDBJ databases">
        <authorList>
            <person name="King R."/>
        </authorList>
    </citation>
    <scope>NUCLEOTIDE SEQUENCE</scope>
</reference>
<evidence type="ECO:0000256" key="16">
    <source>
        <dbReference type="PIRSR" id="PIRSR605027-1"/>
    </source>
</evidence>
<feature type="glycosylation site" description="N-linked (GlcNAc...) asparagine" evidence="18">
    <location>
        <position position="322"/>
    </location>
</feature>
<accession>A0A9P0AJ60</accession>
<comment type="cofactor">
    <cofactor evidence="1 17 19">
        <name>Mn(2+)</name>
        <dbReference type="ChEBI" id="CHEBI:29035"/>
    </cofactor>
</comment>
<dbReference type="GO" id="GO:0046872">
    <property type="term" value="F:metal ion binding"/>
    <property type="evidence" value="ECO:0007669"/>
    <property type="project" value="UniProtKB-KW"/>
</dbReference>
<evidence type="ECO:0000256" key="10">
    <source>
        <dbReference type="ARBA" id="ARBA00022989"/>
    </source>
</evidence>
<feature type="active site" description="Proton donor/acceptor" evidence="16">
    <location>
        <position position="301"/>
    </location>
</feature>